<evidence type="ECO:0000256" key="2">
    <source>
        <dbReference type="ARBA" id="ARBA00022692"/>
    </source>
</evidence>
<sequence>MFLYTHNIIAGALLEIAGWAGFLINIFIIYKVVSAKLFGKAFGRIWISRGIAHVFESLLFVLFFGPVAIVDPFLFDLLFAQRIHHLIYCFRFAIFATNLLIAINRAVMVCKPLLYKVLFSYQRTILLVMFTWVISIASGVVNFVDPCQQTAMNSSMNYYEPRSNCNILLHVYDVGFPPACFIATAIIDELALFKLYSLPQLRKEFTNASNASQPNRAKEIRLCYMIMVEVITAGMTIISIRFGFIITNLGFEFLGFLFTSWAWGMSSAFDGIIVVIFNTEMHTLRTTKRQHSNSPEHFRNRRSNSLSSKMSEQKGPVCV</sequence>
<proteinExistence type="predicted"/>
<keyword evidence="2 6" id="KW-0812">Transmembrane</keyword>
<keyword evidence="9" id="KW-1185">Reference proteome</keyword>
<organism evidence="8 9">
    <name type="scientific">Steinernema carpocapsae</name>
    <name type="common">Entomopathogenic nematode</name>
    <dbReference type="NCBI Taxonomy" id="34508"/>
    <lineage>
        <taxon>Eukaryota</taxon>
        <taxon>Metazoa</taxon>
        <taxon>Ecdysozoa</taxon>
        <taxon>Nematoda</taxon>
        <taxon>Chromadorea</taxon>
        <taxon>Rhabditida</taxon>
        <taxon>Tylenchina</taxon>
        <taxon>Panagrolaimomorpha</taxon>
        <taxon>Strongyloidoidea</taxon>
        <taxon>Steinernematidae</taxon>
        <taxon>Steinernema</taxon>
    </lineage>
</organism>
<evidence type="ECO:0000256" key="5">
    <source>
        <dbReference type="SAM" id="MobiDB-lite"/>
    </source>
</evidence>
<evidence type="ECO:0000256" key="6">
    <source>
        <dbReference type="SAM" id="Phobius"/>
    </source>
</evidence>
<feature type="transmembrane region" description="Helical" evidence="6">
    <location>
        <begin position="222"/>
        <end position="247"/>
    </location>
</feature>
<dbReference type="PANTHER" id="PTHR23017">
    <property type="entry name" value="SERPENTINE RECEPTOR, CLASS X"/>
    <property type="match status" value="1"/>
</dbReference>
<feature type="transmembrane region" description="Helical" evidence="6">
    <location>
        <begin position="82"/>
        <end position="103"/>
    </location>
</feature>
<gene>
    <name evidence="8" type="ORF">L596_012557</name>
</gene>
<name>A0A4V6A4U1_STECR</name>
<dbReference type="SUPFAM" id="SSF81321">
    <property type="entry name" value="Family A G protein-coupled receptor-like"/>
    <property type="match status" value="1"/>
</dbReference>
<accession>A0A4V6A4U1</accession>
<dbReference type="Proteomes" id="UP000298663">
    <property type="component" value="Unassembled WGS sequence"/>
</dbReference>
<dbReference type="PROSITE" id="PS50262">
    <property type="entry name" value="G_PROTEIN_RECEP_F1_2"/>
    <property type="match status" value="1"/>
</dbReference>
<dbReference type="CDD" id="cd00637">
    <property type="entry name" value="7tm_classA_rhodopsin-like"/>
    <property type="match status" value="1"/>
</dbReference>
<reference evidence="8 9" key="2">
    <citation type="journal article" date="2019" name="G3 (Bethesda)">
        <title>Hybrid Assembly of the Genome of the Entomopathogenic Nematode Steinernema carpocapsae Identifies the X-Chromosome.</title>
        <authorList>
            <person name="Serra L."/>
            <person name="Macchietto M."/>
            <person name="Macias-Munoz A."/>
            <person name="McGill C.J."/>
            <person name="Rodriguez I.M."/>
            <person name="Rodriguez B."/>
            <person name="Murad R."/>
            <person name="Mortazavi A."/>
        </authorList>
    </citation>
    <scope>NUCLEOTIDE SEQUENCE [LARGE SCALE GENOMIC DNA]</scope>
    <source>
        <strain evidence="8 9">ALL</strain>
    </source>
</reference>
<dbReference type="OrthoDB" id="5892165at2759"/>
<evidence type="ECO:0000313" key="9">
    <source>
        <dbReference type="Proteomes" id="UP000298663"/>
    </source>
</evidence>
<feature type="transmembrane region" description="Helical" evidence="6">
    <location>
        <begin position="6"/>
        <end position="30"/>
    </location>
</feature>
<feature type="domain" description="G-protein coupled receptors family 1 profile" evidence="7">
    <location>
        <begin position="24"/>
        <end position="274"/>
    </location>
</feature>
<feature type="transmembrane region" description="Helical" evidence="6">
    <location>
        <begin position="51"/>
        <end position="70"/>
    </location>
</feature>
<dbReference type="PANTHER" id="PTHR23017:SF3">
    <property type="entry name" value="G-PROTEIN COUPLED RECEPTORS FAMILY 1 PROFILE DOMAIN-CONTAINING PROTEIN"/>
    <property type="match status" value="1"/>
</dbReference>
<dbReference type="AlphaFoldDB" id="A0A4V6A4U1"/>
<protein>
    <recommendedName>
        <fullName evidence="7">G-protein coupled receptors family 1 profile domain-containing protein</fullName>
    </recommendedName>
</protein>
<dbReference type="InterPro" id="IPR019430">
    <property type="entry name" value="7TM_GPCR_serpentine_rcpt_Srx"/>
</dbReference>
<comment type="subcellular location">
    <subcellularLocation>
        <location evidence="1">Membrane</location>
    </subcellularLocation>
</comment>
<feature type="transmembrane region" description="Helical" evidence="6">
    <location>
        <begin position="124"/>
        <end position="144"/>
    </location>
</feature>
<dbReference type="GO" id="GO:0016020">
    <property type="term" value="C:membrane"/>
    <property type="evidence" value="ECO:0007669"/>
    <property type="project" value="UniProtKB-SubCell"/>
</dbReference>
<evidence type="ECO:0000313" key="8">
    <source>
        <dbReference type="EMBL" id="TKR88295.1"/>
    </source>
</evidence>
<evidence type="ECO:0000256" key="1">
    <source>
        <dbReference type="ARBA" id="ARBA00004370"/>
    </source>
</evidence>
<comment type="caution">
    <text evidence="8">The sequence shown here is derived from an EMBL/GenBank/DDBJ whole genome shotgun (WGS) entry which is preliminary data.</text>
</comment>
<evidence type="ECO:0000256" key="3">
    <source>
        <dbReference type="ARBA" id="ARBA00022989"/>
    </source>
</evidence>
<evidence type="ECO:0000259" key="7">
    <source>
        <dbReference type="PROSITE" id="PS50262"/>
    </source>
</evidence>
<keyword evidence="3 6" id="KW-1133">Transmembrane helix</keyword>
<evidence type="ECO:0000256" key="4">
    <source>
        <dbReference type="ARBA" id="ARBA00023136"/>
    </source>
</evidence>
<dbReference type="Gene3D" id="1.20.1070.10">
    <property type="entry name" value="Rhodopsin 7-helix transmembrane proteins"/>
    <property type="match status" value="1"/>
</dbReference>
<feature type="region of interest" description="Disordered" evidence="5">
    <location>
        <begin position="286"/>
        <end position="319"/>
    </location>
</feature>
<dbReference type="EMBL" id="AZBU02000003">
    <property type="protein sequence ID" value="TKR88295.1"/>
    <property type="molecule type" value="Genomic_DNA"/>
</dbReference>
<dbReference type="InterPro" id="IPR017452">
    <property type="entry name" value="GPCR_Rhodpsn_7TM"/>
</dbReference>
<feature type="transmembrane region" description="Helical" evidence="6">
    <location>
        <begin position="253"/>
        <end position="279"/>
    </location>
</feature>
<dbReference type="Pfam" id="PF10328">
    <property type="entry name" value="7TM_GPCR_Srx"/>
    <property type="match status" value="1"/>
</dbReference>
<keyword evidence="4 6" id="KW-0472">Membrane</keyword>
<reference evidence="8 9" key="1">
    <citation type="journal article" date="2015" name="Genome Biol.">
        <title>Comparative genomics of Steinernema reveals deeply conserved gene regulatory networks.</title>
        <authorList>
            <person name="Dillman A.R."/>
            <person name="Macchietto M."/>
            <person name="Porter C.F."/>
            <person name="Rogers A."/>
            <person name="Williams B."/>
            <person name="Antoshechkin I."/>
            <person name="Lee M.M."/>
            <person name="Goodwin Z."/>
            <person name="Lu X."/>
            <person name="Lewis E.E."/>
            <person name="Goodrich-Blair H."/>
            <person name="Stock S.P."/>
            <person name="Adams B.J."/>
            <person name="Sternberg P.W."/>
            <person name="Mortazavi A."/>
        </authorList>
    </citation>
    <scope>NUCLEOTIDE SEQUENCE [LARGE SCALE GENOMIC DNA]</scope>
    <source>
        <strain evidence="8 9">ALL</strain>
    </source>
</reference>